<gene>
    <name evidence="14" type="ORF">AQ490_10235</name>
</gene>
<evidence type="ECO:0000256" key="2">
    <source>
        <dbReference type="ARBA" id="ARBA00005426"/>
    </source>
</evidence>
<protein>
    <recommendedName>
        <fullName evidence="9">Molybdopterin synthase catalytic subunit 1</fullName>
        <ecNumber evidence="3">2.8.1.12</ecNumber>
    </recommendedName>
    <alternativeName>
        <fullName evidence="13">MPT synthase subunit 2 1</fullName>
    </alternativeName>
    <alternativeName>
        <fullName evidence="10">Molybdenum cofactor biosynthesis protein E 1</fullName>
    </alternativeName>
    <alternativeName>
        <fullName evidence="11">Molybdopterin-converting factor large subunit 1</fullName>
    </alternativeName>
    <alternativeName>
        <fullName evidence="12">Molybdopterin-converting factor subunit 2 1</fullName>
    </alternativeName>
</protein>
<accession>A0A0T6LMN6</accession>
<dbReference type="GO" id="GO:0030366">
    <property type="term" value="F:molybdopterin synthase activity"/>
    <property type="evidence" value="ECO:0007669"/>
    <property type="project" value="UniProtKB-EC"/>
</dbReference>
<dbReference type="OrthoDB" id="9794429at2"/>
<dbReference type="STRING" id="76728.AQ490_10235"/>
<dbReference type="PANTHER" id="PTHR23404">
    <property type="entry name" value="MOLYBDOPTERIN SYNTHASE RELATED"/>
    <property type="match status" value="1"/>
</dbReference>
<evidence type="ECO:0000256" key="7">
    <source>
        <dbReference type="ARBA" id="ARBA00026066"/>
    </source>
</evidence>
<name>A0A0T6LMN6_WENVI</name>
<comment type="catalytic activity">
    <reaction evidence="8">
        <text>2 [molybdopterin-synthase sulfur-carrier protein]-C-terminal-Gly-aminoethanethioate + cyclic pyranopterin phosphate + H2O = molybdopterin + 2 [molybdopterin-synthase sulfur-carrier protein]-C-terminal Gly-Gly + 2 H(+)</text>
        <dbReference type="Rhea" id="RHEA:26333"/>
        <dbReference type="Rhea" id="RHEA-COMP:12202"/>
        <dbReference type="Rhea" id="RHEA-COMP:19907"/>
        <dbReference type="ChEBI" id="CHEBI:15377"/>
        <dbReference type="ChEBI" id="CHEBI:15378"/>
        <dbReference type="ChEBI" id="CHEBI:58698"/>
        <dbReference type="ChEBI" id="CHEBI:59648"/>
        <dbReference type="ChEBI" id="CHEBI:90778"/>
        <dbReference type="ChEBI" id="CHEBI:232372"/>
        <dbReference type="EC" id="2.8.1.12"/>
    </reaction>
</comment>
<keyword evidence="15" id="KW-1185">Reference proteome</keyword>
<evidence type="ECO:0000256" key="9">
    <source>
        <dbReference type="ARBA" id="ARBA00072424"/>
    </source>
</evidence>
<dbReference type="EMBL" id="LLZU01000038">
    <property type="protein sequence ID" value="KRV47116.1"/>
    <property type="molecule type" value="Genomic_DNA"/>
</dbReference>
<evidence type="ECO:0000256" key="5">
    <source>
        <dbReference type="ARBA" id="ARBA00023150"/>
    </source>
</evidence>
<proteinExistence type="inferred from homology"/>
<dbReference type="SUPFAM" id="SSF54690">
    <property type="entry name" value="Molybdopterin synthase subunit MoaE"/>
    <property type="match status" value="1"/>
</dbReference>
<dbReference type="Gene3D" id="3.90.1170.40">
    <property type="entry name" value="Molybdopterin biosynthesis MoaE subunit"/>
    <property type="match status" value="1"/>
</dbReference>
<comment type="function">
    <text evidence="6">Converts molybdopterin precursor Z into molybdopterin. This requires the incorporation of two sulfur atoms into precursor Z to generate a dithiolene group. The sulfur is provided by MoaD.</text>
</comment>
<evidence type="ECO:0000256" key="11">
    <source>
        <dbReference type="ARBA" id="ARBA00078352"/>
    </source>
</evidence>
<dbReference type="GO" id="GO:0006777">
    <property type="term" value="P:Mo-molybdopterin cofactor biosynthetic process"/>
    <property type="evidence" value="ECO:0007669"/>
    <property type="project" value="UniProtKB-KW"/>
</dbReference>
<evidence type="ECO:0000256" key="10">
    <source>
        <dbReference type="ARBA" id="ARBA00076955"/>
    </source>
</evidence>
<comment type="subunit">
    <text evidence="7">Heterotetramer of 2 MoaD subunits and 2 MoaE subunits. Also stable as homodimer. The enzyme changes between these two forms during catalysis.</text>
</comment>
<keyword evidence="4" id="KW-0808">Transferase</keyword>
<evidence type="ECO:0000256" key="3">
    <source>
        <dbReference type="ARBA" id="ARBA00011950"/>
    </source>
</evidence>
<evidence type="ECO:0000256" key="8">
    <source>
        <dbReference type="ARBA" id="ARBA00049878"/>
    </source>
</evidence>
<dbReference type="Pfam" id="PF02391">
    <property type="entry name" value="MoaE"/>
    <property type="match status" value="1"/>
</dbReference>
<evidence type="ECO:0000313" key="15">
    <source>
        <dbReference type="Proteomes" id="UP000050867"/>
    </source>
</evidence>
<dbReference type="InterPro" id="IPR003448">
    <property type="entry name" value="Mopterin_biosynth_MoaE"/>
</dbReference>
<evidence type="ECO:0000256" key="1">
    <source>
        <dbReference type="ARBA" id="ARBA00005046"/>
    </source>
</evidence>
<dbReference type="InterPro" id="IPR036563">
    <property type="entry name" value="MoaE_sf"/>
</dbReference>
<evidence type="ECO:0000256" key="6">
    <source>
        <dbReference type="ARBA" id="ARBA00025448"/>
    </source>
</evidence>
<evidence type="ECO:0000256" key="13">
    <source>
        <dbReference type="ARBA" id="ARBA00080739"/>
    </source>
</evidence>
<evidence type="ECO:0000256" key="12">
    <source>
        <dbReference type="ARBA" id="ARBA00080680"/>
    </source>
</evidence>
<dbReference type="eggNOG" id="COG0314">
    <property type="taxonomic scope" value="Bacteria"/>
</dbReference>
<dbReference type="RefSeq" id="WP_018384286.1">
    <property type="nucleotide sequence ID" value="NZ_LLZU01000038.1"/>
</dbReference>
<dbReference type="AlphaFoldDB" id="A0A0T6LMN6"/>
<evidence type="ECO:0000256" key="4">
    <source>
        <dbReference type="ARBA" id="ARBA00022679"/>
    </source>
</evidence>
<comment type="similarity">
    <text evidence="2">Belongs to the MoaE family.</text>
</comment>
<keyword evidence="5" id="KW-0501">Molybdenum cofactor biosynthesis</keyword>
<sequence length="148" mass="15924">MSLDLSDNGDPIRLLGISDRPLSVDQVFSAVGDAAAGGVALFVGAVRDHDGGRRVTALEYSAHPTAERELRRVAQEVAARYPVRALAAVHRVGELVVGDLAVVVAVSCPHRAEAFEACRRLIDDLKAEVPIWKRQTFVDGEQGWVGVE</sequence>
<reference evidence="14 15" key="1">
    <citation type="submission" date="2015-10" db="EMBL/GenBank/DDBJ databases">
        <title>Draft genome sequence of pyrrolomycin-producing Streptomyces vitaminophilus.</title>
        <authorList>
            <person name="Graham D.E."/>
            <person name="Mahan K.M."/>
            <person name="Klingeman D.M."/>
            <person name="Hettich R.L."/>
            <person name="Parry R.J."/>
        </authorList>
    </citation>
    <scope>NUCLEOTIDE SEQUENCE [LARGE SCALE GENOMIC DNA]</scope>
    <source>
        <strain evidence="14 15">ATCC 31673</strain>
    </source>
</reference>
<comment type="caution">
    <text evidence="14">The sequence shown here is derived from an EMBL/GenBank/DDBJ whole genome shotgun (WGS) entry which is preliminary data.</text>
</comment>
<organism evidence="14 15">
    <name type="scientific">Wenjunlia vitaminophila</name>
    <name type="common">Streptomyces vitaminophilus</name>
    <dbReference type="NCBI Taxonomy" id="76728"/>
    <lineage>
        <taxon>Bacteria</taxon>
        <taxon>Bacillati</taxon>
        <taxon>Actinomycetota</taxon>
        <taxon>Actinomycetes</taxon>
        <taxon>Kitasatosporales</taxon>
        <taxon>Streptomycetaceae</taxon>
        <taxon>Wenjunlia</taxon>
    </lineage>
</organism>
<evidence type="ECO:0000313" key="14">
    <source>
        <dbReference type="EMBL" id="KRV47116.1"/>
    </source>
</evidence>
<dbReference type="EC" id="2.8.1.12" evidence="3"/>
<dbReference type="FunFam" id="3.90.1170.40:FF:000004">
    <property type="entry name" value="Molybdopterin biosynthesis protein MoeE"/>
    <property type="match status" value="1"/>
</dbReference>
<dbReference type="CDD" id="cd00756">
    <property type="entry name" value="MoaE"/>
    <property type="match status" value="1"/>
</dbReference>
<dbReference type="Proteomes" id="UP000050867">
    <property type="component" value="Unassembled WGS sequence"/>
</dbReference>
<comment type="pathway">
    <text evidence="1">Cofactor biosynthesis; molybdopterin biosynthesis.</text>
</comment>